<evidence type="ECO:0000313" key="6">
    <source>
        <dbReference type="Proteomes" id="UP000509429"/>
    </source>
</evidence>
<dbReference type="GO" id="GO:0002949">
    <property type="term" value="P:tRNA threonylcarbamoyladenosine modification"/>
    <property type="evidence" value="ECO:0007669"/>
    <property type="project" value="InterPro"/>
</dbReference>
<name>A0A6N0HPJ6_9GAMM</name>
<dbReference type="AlphaFoldDB" id="A0A6N0HPJ6"/>
<dbReference type="EMBL" id="CP054490">
    <property type="protein sequence ID" value="QKQ24170.1"/>
    <property type="molecule type" value="Genomic_DNA"/>
</dbReference>
<comment type="similarity">
    <text evidence="1">Belongs to the KAE1 / TsaD family. TsaB subfamily.</text>
</comment>
<feature type="domain" description="Gcp-like" evidence="4">
    <location>
        <begin position="38"/>
        <end position="145"/>
    </location>
</feature>
<dbReference type="SUPFAM" id="SSF53067">
    <property type="entry name" value="Actin-like ATPase domain"/>
    <property type="match status" value="2"/>
</dbReference>
<evidence type="ECO:0000259" key="4">
    <source>
        <dbReference type="Pfam" id="PF00814"/>
    </source>
</evidence>
<evidence type="ECO:0000256" key="3">
    <source>
        <dbReference type="ARBA" id="ARBA00032446"/>
    </source>
</evidence>
<evidence type="ECO:0000256" key="2">
    <source>
        <dbReference type="ARBA" id="ARBA00019012"/>
    </source>
</evidence>
<evidence type="ECO:0000313" key="5">
    <source>
        <dbReference type="EMBL" id="QKQ24170.1"/>
    </source>
</evidence>
<dbReference type="Pfam" id="PF00814">
    <property type="entry name" value="TsaD"/>
    <property type="match status" value="1"/>
</dbReference>
<dbReference type="InterPro" id="IPR000905">
    <property type="entry name" value="Gcp-like_dom"/>
</dbReference>
<sequence>MMNLLAIDTCTDTCSVSLHTQGEIFSRFVQGVEKSSGLILSLCDEIFKAGQLSPSALSGIIYTKGPGAFTGVRMCVSVVQGISLAHNIPTMGLSTLELLGFGAFKKYNTNKVAIALDARMSEVYWGIYQNQVLSKESLQKPNEVDTLEKDFIGVGSGWGAYENELIQQTGIGTYIADFYPKAENLIALYLTYVNKNINFSNKLALPTYLRNNVAHKSLK</sequence>
<gene>
    <name evidence="5" type="primary">tsaB</name>
    <name evidence="5" type="ORF">HUE58_03245</name>
</gene>
<accession>A0A6N0HPJ6</accession>
<proteinExistence type="inferred from homology"/>
<dbReference type="KEGG" id="reo:HUE58_03245"/>
<dbReference type="RefSeq" id="WP_174605608.1">
    <property type="nucleotide sequence ID" value="NZ_CP054490.1"/>
</dbReference>
<organism evidence="5 6">
    <name type="scientific">Candidatus Ruthia endofausta</name>
    <dbReference type="NCBI Taxonomy" id="2738852"/>
    <lineage>
        <taxon>Bacteria</taxon>
        <taxon>Pseudomonadati</taxon>
        <taxon>Pseudomonadota</taxon>
        <taxon>Gammaproteobacteria</taxon>
        <taxon>Candidatus Pseudothioglobaceae</taxon>
        <taxon>Candidatus Ruthturnera</taxon>
    </lineage>
</organism>
<dbReference type="Proteomes" id="UP000509429">
    <property type="component" value="Chromosome"/>
</dbReference>
<protein>
    <recommendedName>
        <fullName evidence="2">tRNA threonylcarbamoyladenosine biosynthesis protein TsaB</fullName>
    </recommendedName>
    <alternativeName>
        <fullName evidence="3">t(6)A37 threonylcarbamoyladenosine biosynthesis protein TsaB</fullName>
    </alternativeName>
</protein>
<dbReference type="InterPro" id="IPR022496">
    <property type="entry name" value="T6A_TsaB"/>
</dbReference>
<keyword evidence="6" id="KW-1185">Reference proteome</keyword>
<keyword evidence="5" id="KW-0808">Transferase</keyword>
<dbReference type="CDD" id="cd24032">
    <property type="entry name" value="ASKHA_NBD_TsaB"/>
    <property type="match status" value="1"/>
</dbReference>
<dbReference type="Gene3D" id="3.30.420.40">
    <property type="match status" value="2"/>
</dbReference>
<dbReference type="InterPro" id="IPR043129">
    <property type="entry name" value="ATPase_NBD"/>
</dbReference>
<reference evidence="5 6" key="1">
    <citation type="submission" date="2020-05" db="EMBL/GenBank/DDBJ databases">
        <title>Horizontal transmission and recombination maintain forever young bacterial symbiont genomes.</title>
        <authorList>
            <person name="Russell S.L."/>
            <person name="Pepper-Tunick E."/>
            <person name="Svedberg J."/>
            <person name="Byrne A."/>
            <person name="Ruelas Castillo J."/>
            <person name="Vollmers C."/>
            <person name="Beinart R.A."/>
            <person name="Corbett-Detig R."/>
        </authorList>
    </citation>
    <scope>NUCLEOTIDE SEQUENCE [LARGE SCALE GENOMIC DNA]</scope>
    <source>
        <strain evidence="5">JDF_Ridge</strain>
    </source>
</reference>
<evidence type="ECO:0000256" key="1">
    <source>
        <dbReference type="ARBA" id="ARBA00010493"/>
    </source>
</evidence>
<dbReference type="GO" id="GO:0016740">
    <property type="term" value="F:transferase activity"/>
    <property type="evidence" value="ECO:0007669"/>
    <property type="project" value="UniProtKB-KW"/>
</dbReference>
<dbReference type="NCBIfam" id="TIGR03725">
    <property type="entry name" value="T6A_YeaZ"/>
    <property type="match status" value="1"/>
</dbReference>